<keyword evidence="6 10" id="KW-0460">Magnesium</keyword>
<gene>
    <name evidence="12" type="ORF">SAMN02745123_01867</name>
</gene>
<feature type="active site" description="Proton acceptor" evidence="10">
    <location>
        <position position="70"/>
    </location>
</feature>
<feature type="binding site" evidence="10">
    <location>
        <position position="71"/>
    </location>
    <ligand>
        <name>substrate</name>
    </ligand>
</feature>
<dbReference type="EMBL" id="FRAR01000013">
    <property type="protein sequence ID" value="SHK43664.1"/>
    <property type="molecule type" value="Genomic_DNA"/>
</dbReference>
<keyword evidence="7 10" id="KW-0546">Nucleotide metabolism</keyword>
<dbReference type="InterPro" id="IPR029001">
    <property type="entry name" value="ITPase-like_fam"/>
</dbReference>
<dbReference type="Pfam" id="PF01725">
    <property type="entry name" value="Ham1p_like"/>
    <property type="match status" value="1"/>
</dbReference>
<feature type="binding site" evidence="10">
    <location>
        <begin position="153"/>
        <end position="156"/>
    </location>
    <ligand>
        <name>substrate</name>
    </ligand>
</feature>
<dbReference type="GO" id="GO:0005829">
    <property type="term" value="C:cytosol"/>
    <property type="evidence" value="ECO:0007669"/>
    <property type="project" value="TreeGrafter"/>
</dbReference>
<evidence type="ECO:0000256" key="10">
    <source>
        <dbReference type="HAMAP-Rule" id="MF_01405"/>
    </source>
</evidence>
<sequence>MLKLVLATNNKGKVKELAAMLQPLGFQVVPIGSYPGFQEVEEDGETFQANAIKKAVAAAEFTGELSLADDSGLEVDALAGAPGVHSARFAGEPTDDAANNRKLLALLEGVPAEKRTARFRCVIAIAEPSGNNQTADGTCEGIILREQKGEGGFGYDPLFYVPEYRQTFAELASAKKNAISHRGRALGKALEILNRLYANREG</sequence>
<feature type="binding site" evidence="10">
    <location>
        <position position="70"/>
    </location>
    <ligand>
        <name>Mg(2+)</name>
        <dbReference type="ChEBI" id="CHEBI:18420"/>
    </ligand>
</feature>
<comment type="similarity">
    <text evidence="1 10 11">Belongs to the HAM1 NTPase family.</text>
</comment>
<dbReference type="FunFam" id="3.90.950.10:FF:000001">
    <property type="entry name" value="dITP/XTP pyrophosphatase"/>
    <property type="match status" value="1"/>
</dbReference>
<dbReference type="GO" id="GO:0036220">
    <property type="term" value="F:ITP diphosphatase activity"/>
    <property type="evidence" value="ECO:0007669"/>
    <property type="project" value="UniProtKB-UniRule"/>
</dbReference>
<accession>A0A1M6SFW0</accession>
<evidence type="ECO:0000256" key="7">
    <source>
        <dbReference type="ARBA" id="ARBA00023080"/>
    </source>
</evidence>
<dbReference type="InterPro" id="IPR002637">
    <property type="entry name" value="RdgB/HAM1"/>
</dbReference>
<dbReference type="HAMAP" id="MF_01405">
    <property type="entry name" value="Non_canon_purine_NTPase"/>
    <property type="match status" value="1"/>
</dbReference>
<dbReference type="GO" id="GO:0035870">
    <property type="term" value="F:dITP diphosphatase activity"/>
    <property type="evidence" value="ECO:0007669"/>
    <property type="project" value="UniProtKB-UniRule"/>
</dbReference>
<evidence type="ECO:0000256" key="8">
    <source>
        <dbReference type="ARBA" id="ARBA00051875"/>
    </source>
</evidence>
<dbReference type="Proteomes" id="UP000183997">
    <property type="component" value="Unassembled WGS sequence"/>
</dbReference>
<dbReference type="SUPFAM" id="SSF52972">
    <property type="entry name" value="ITPase-like"/>
    <property type="match status" value="1"/>
</dbReference>
<feature type="binding site" evidence="10">
    <location>
        <begin position="181"/>
        <end position="182"/>
    </location>
    <ligand>
        <name>substrate</name>
    </ligand>
</feature>
<dbReference type="GO" id="GO:0046872">
    <property type="term" value="F:metal ion binding"/>
    <property type="evidence" value="ECO:0007669"/>
    <property type="project" value="UniProtKB-KW"/>
</dbReference>
<evidence type="ECO:0000313" key="13">
    <source>
        <dbReference type="Proteomes" id="UP000183997"/>
    </source>
</evidence>
<dbReference type="GO" id="GO:0009146">
    <property type="term" value="P:purine nucleoside triphosphate catabolic process"/>
    <property type="evidence" value="ECO:0007669"/>
    <property type="project" value="UniProtKB-UniRule"/>
</dbReference>
<dbReference type="PANTHER" id="PTHR11067">
    <property type="entry name" value="INOSINE TRIPHOSPHATE PYROPHOSPHATASE/HAM1 PROTEIN"/>
    <property type="match status" value="1"/>
</dbReference>
<dbReference type="NCBIfam" id="NF011397">
    <property type="entry name" value="PRK14822.1"/>
    <property type="match status" value="1"/>
</dbReference>
<comment type="cofactor">
    <cofactor evidence="10">
        <name>Mg(2+)</name>
        <dbReference type="ChEBI" id="CHEBI:18420"/>
    </cofactor>
    <text evidence="10">Binds 1 Mg(2+) ion per subunit.</text>
</comment>
<dbReference type="Gene3D" id="3.90.950.10">
    <property type="match status" value="1"/>
</dbReference>
<dbReference type="EC" id="3.6.1.66" evidence="10"/>
<dbReference type="STRING" id="1121421.SAMN02745123_01867"/>
<evidence type="ECO:0000256" key="9">
    <source>
        <dbReference type="ARBA" id="ARBA00052017"/>
    </source>
</evidence>
<evidence type="ECO:0000256" key="4">
    <source>
        <dbReference type="ARBA" id="ARBA00022741"/>
    </source>
</evidence>
<comment type="catalytic activity">
    <reaction evidence="8 10">
        <text>dITP + H2O = dIMP + diphosphate + H(+)</text>
        <dbReference type="Rhea" id="RHEA:28342"/>
        <dbReference type="ChEBI" id="CHEBI:15377"/>
        <dbReference type="ChEBI" id="CHEBI:15378"/>
        <dbReference type="ChEBI" id="CHEBI:33019"/>
        <dbReference type="ChEBI" id="CHEBI:61194"/>
        <dbReference type="ChEBI" id="CHEBI:61382"/>
        <dbReference type="EC" id="3.6.1.66"/>
    </reaction>
</comment>
<dbReference type="AlphaFoldDB" id="A0A1M6SFW0"/>
<reference evidence="13" key="1">
    <citation type="submission" date="2016-11" db="EMBL/GenBank/DDBJ databases">
        <authorList>
            <person name="Varghese N."/>
            <person name="Submissions S."/>
        </authorList>
    </citation>
    <scope>NUCLEOTIDE SEQUENCE [LARGE SCALE GENOMIC DNA]</scope>
    <source>
        <strain evidence="13">DSM 10349</strain>
    </source>
</reference>
<dbReference type="NCBIfam" id="TIGR00042">
    <property type="entry name" value="RdgB/HAM1 family non-canonical purine NTP pyrophosphatase"/>
    <property type="match status" value="1"/>
</dbReference>
<comment type="function">
    <text evidence="10">Pyrophosphatase that catalyzes the hydrolysis of nucleoside triphosphates to their monophosphate derivatives, with a high preference for the non-canonical purine nucleotides XTP (xanthosine triphosphate), dITP (deoxyinosine triphosphate) and ITP. Seems to function as a house-cleaning enzyme that removes non-canonical purine nucleotides from the nucleotide pool, thus preventing their incorporation into DNA/RNA and avoiding chromosomal lesions.</text>
</comment>
<evidence type="ECO:0000256" key="11">
    <source>
        <dbReference type="RuleBase" id="RU003781"/>
    </source>
</evidence>
<dbReference type="InterPro" id="IPR020922">
    <property type="entry name" value="dITP/XTP_pyrophosphatase"/>
</dbReference>
<dbReference type="GO" id="GO:0009117">
    <property type="term" value="P:nucleotide metabolic process"/>
    <property type="evidence" value="ECO:0007669"/>
    <property type="project" value="UniProtKB-KW"/>
</dbReference>
<feature type="binding site" evidence="10">
    <location>
        <position position="41"/>
    </location>
    <ligand>
        <name>Mg(2+)</name>
        <dbReference type="ChEBI" id="CHEBI:18420"/>
    </ligand>
</feature>
<dbReference type="GO" id="GO:0017111">
    <property type="term" value="F:ribonucleoside triphosphate phosphatase activity"/>
    <property type="evidence" value="ECO:0007669"/>
    <property type="project" value="InterPro"/>
</dbReference>
<evidence type="ECO:0000256" key="1">
    <source>
        <dbReference type="ARBA" id="ARBA00008023"/>
    </source>
</evidence>
<organism evidence="12 13">
    <name type="scientific">Desulforamulus aeronauticus DSM 10349</name>
    <dbReference type="NCBI Taxonomy" id="1121421"/>
    <lineage>
        <taxon>Bacteria</taxon>
        <taxon>Bacillati</taxon>
        <taxon>Bacillota</taxon>
        <taxon>Clostridia</taxon>
        <taxon>Eubacteriales</taxon>
        <taxon>Peptococcaceae</taxon>
        <taxon>Desulforamulus</taxon>
    </lineage>
</organism>
<comment type="catalytic activity">
    <reaction evidence="9 10">
        <text>XTP + H2O = XMP + diphosphate + H(+)</text>
        <dbReference type="Rhea" id="RHEA:28610"/>
        <dbReference type="ChEBI" id="CHEBI:15377"/>
        <dbReference type="ChEBI" id="CHEBI:15378"/>
        <dbReference type="ChEBI" id="CHEBI:33019"/>
        <dbReference type="ChEBI" id="CHEBI:57464"/>
        <dbReference type="ChEBI" id="CHEBI:61314"/>
        <dbReference type="EC" id="3.6.1.66"/>
    </reaction>
</comment>
<dbReference type="PANTHER" id="PTHR11067:SF9">
    <property type="entry name" value="INOSINE TRIPHOSPHATE PYROPHOSPHATASE"/>
    <property type="match status" value="1"/>
</dbReference>
<keyword evidence="4 10" id="KW-0547">Nucleotide-binding</keyword>
<dbReference type="GO" id="GO:0036222">
    <property type="term" value="F:XTP diphosphatase activity"/>
    <property type="evidence" value="ECO:0007669"/>
    <property type="project" value="UniProtKB-UniRule"/>
</dbReference>
<proteinExistence type="inferred from homology"/>
<dbReference type="CDD" id="cd00515">
    <property type="entry name" value="HAM1"/>
    <property type="match status" value="1"/>
</dbReference>
<feature type="binding site" evidence="10">
    <location>
        <position position="176"/>
    </location>
    <ligand>
        <name>substrate</name>
    </ligand>
</feature>
<name>A0A1M6SFW0_9FIRM</name>
<comment type="subunit">
    <text evidence="2 10">Homodimer.</text>
</comment>
<evidence type="ECO:0000313" key="12">
    <source>
        <dbReference type="EMBL" id="SHK43664.1"/>
    </source>
</evidence>
<comment type="catalytic activity">
    <reaction evidence="10">
        <text>ITP + H2O = IMP + diphosphate + H(+)</text>
        <dbReference type="Rhea" id="RHEA:29399"/>
        <dbReference type="ChEBI" id="CHEBI:15377"/>
        <dbReference type="ChEBI" id="CHEBI:15378"/>
        <dbReference type="ChEBI" id="CHEBI:33019"/>
        <dbReference type="ChEBI" id="CHEBI:58053"/>
        <dbReference type="ChEBI" id="CHEBI:61402"/>
        <dbReference type="EC" id="3.6.1.66"/>
    </reaction>
</comment>
<evidence type="ECO:0000256" key="2">
    <source>
        <dbReference type="ARBA" id="ARBA00011738"/>
    </source>
</evidence>
<keyword evidence="3 10" id="KW-0479">Metal-binding</keyword>
<evidence type="ECO:0000256" key="6">
    <source>
        <dbReference type="ARBA" id="ARBA00022842"/>
    </source>
</evidence>
<dbReference type="GO" id="GO:0000166">
    <property type="term" value="F:nucleotide binding"/>
    <property type="evidence" value="ECO:0007669"/>
    <property type="project" value="UniProtKB-KW"/>
</dbReference>
<keyword evidence="5 10" id="KW-0378">Hydrolase</keyword>
<keyword evidence="13" id="KW-1185">Reference proteome</keyword>
<evidence type="ECO:0000256" key="5">
    <source>
        <dbReference type="ARBA" id="ARBA00022801"/>
    </source>
</evidence>
<evidence type="ECO:0000256" key="3">
    <source>
        <dbReference type="ARBA" id="ARBA00022723"/>
    </source>
</evidence>
<protein>
    <recommendedName>
        <fullName evidence="10">dITP/XTP pyrophosphatase</fullName>
        <ecNumber evidence="10">3.6.1.66</ecNumber>
    </recommendedName>
    <alternativeName>
        <fullName evidence="10">Non-canonical purine NTP pyrophosphatase</fullName>
    </alternativeName>
    <alternativeName>
        <fullName evidence="10">Non-standard purine NTP pyrophosphatase</fullName>
    </alternativeName>
    <alternativeName>
        <fullName evidence="10">Nucleoside-triphosphate diphosphatase</fullName>
    </alternativeName>
    <alternativeName>
        <fullName evidence="10">Nucleoside-triphosphate pyrophosphatase</fullName>
        <shortName evidence="10">NTPase</shortName>
    </alternativeName>
</protein>
<feature type="binding site" evidence="10">
    <location>
        <begin position="8"/>
        <end position="13"/>
    </location>
    <ligand>
        <name>substrate</name>
    </ligand>
</feature>